<dbReference type="EMBL" id="VDLX02000013">
    <property type="protein sequence ID" value="KAB8191224.1"/>
    <property type="molecule type" value="Genomic_DNA"/>
</dbReference>
<accession>A0A5C4VDF7</accession>
<sequence length="95" mass="9534">MPGAAGGALAQGLGGAGQFALPTVAGLPSLSPEEAQGSAPWPWEMAAARKPERPAGWVSPLDGPKGIAVVGGAIAALLAALWLLGTVQRRQKRKT</sequence>
<keyword evidence="2" id="KW-1185">Reference proteome</keyword>
<organism evidence="1 2">
    <name type="scientific">Nonomuraea phyllanthi</name>
    <dbReference type="NCBI Taxonomy" id="2219224"/>
    <lineage>
        <taxon>Bacteria</taxon>
        <taxon>Bacillati</taxon>
        <taxon>Actinomycetota</taxon>
        <taxon>Actinomycetes</taxon>
        <taxon>Streptosporangiales</taxon>
        <taxon>Streptosporangiaceae</taxon>
        <taxon>Nonomuraea</taxon>
    </lineage>
</organism>
<dbReference type="RefSeq" id="WP_139637153.1">
    <property type="nucleotide sequence ID" value="NZ_VDLX02000013.1"/>
</dbReference>
<dbReference type="Proteomes" id="UP000312512">
    <property type="component" value="Unassembled WGS sequence"/>
</dbReference>
<comment type="caution">
    <text evidence="1">The sequence shown here is derived from an EMBL/GenBank/DDBJ whole genome shotgun (WGS) entry which is preliminary data.</text>
</comment>
<dbReference type="AlphaFoldDB" id="A0A5C4VDF7"/>
<dbReference type="OrthoDB" id="3544502at2"/>
<proteinExistence type="predicted"/>
<evidence type="ECO:0000313" key="2">
    <source>
        <dbReference type="Proteomes" id="UP000312512"/>
    </source>
</evidence>
<protein>
    <submittedName>
        <fullName evidence="1">Uncharacterized protein</fullName>
    </submittedName>
</protein>
<name>A0A5C4VDF7_9ACTN</name>
<reference evidence="1 2" key="1">
    <citation type="submission" date="2019-10" db="EMBL/GenBank/DDBJ databases">
        <title>Nonomuraea sp. nov., isolated from Phyllanthus amarus.</title>
        <authorList>
            <person name="Klykleung N."/>
            <person name="Tanasupawat S."/>
        </authorList>
    </citation>
    <scope>NUCLEOTIDE SEQUENCE [LARGE SCALE GENOMIC DNA]</scope>
    <source>
        <strain evidence="1 2">PA1-10</strain>
    </source>
</reference>
<evidence type="ECO:0000313" key="1">
    <source>
        <dbReference type="EMBL" id="KAB8191224.1"/>
    </source>
</evidence>
<gene>
    <name evidence="1" type="ORF">FH608_032015</name>
</gene>